<dbReference type="EMBL" id="LT629740">
    <property type="protein sequence ID" value="SDT61469.1"/>
    <property type="molecule type" value="Genomic_DNA"/>
</dbReference>
<keyword evidence="2" id="KW-0808">Transferase</keyword>
<dbReference type="Pfam" id="PF13439">
    <property type="entry name" value="Glyco_transf_4"/>
    <property type="match status" value="1"/>
</dbReference>
<dbReference type="SUPFAM" id="SSF53756">
    <property type="entry name" value="UDP-Glycosyltransferase/glycogen phosphorylase"/>
    <property type="match status" value="1"/>
</dbReference>
<feature type="domain" description="Glycosyltransferase subfamily 4-like N-terminal" evidence="1">
    <location>
        <begin position="30"/>
        <end position="227"/>
    </location>
</feature>
<name>A0A1H2BU66_MUCMA</name>
<dbReference type="AlphaFoldDB" id="A0A1H2BU66"/>
<accession>A0A1H2BU66</accession>
<dbReference type="Gene3D" id="3.40.50.2000">
    <property type="entry name" value="Glycogen Phosphorylase B"/>
    <property type="match status" value="2"/>
</dbReference>
<dbReference type="PANTHER" id="PTHR45947:SF3">
    <property type="entry name" value="SULFOQUINOVOSYL TRANSFERASE SQD2"/>
    <property type="match status" value="1"/>
</dbReference>
<dbReference type="InterPro" id="IPR050194">
    <property type="entry name" value="Glycosyltransferase_grp1"/>
</dbReference>
<dbReference type="GO" id="GO:0016757">
    <property type="term" value="F:glycosyltransferase activity"/>
    <property type="evidence" value="ECO:0007669"/>
    <property type="project" value="TreeGrafter"/>
</dbReference>
<keyword evidence="3" id="KW-1185">Reference proteome</keyword>
<dbReference type="Proteomes" id="UP000199679">
    <property type="component" value="Chromosome I"/>
</dbReference>
<protein>
    <submittedName>
        <fullName evidence="2">Glycosyltransferase involved in cell wall bisynthesis</fullName>
    </submittedName>
</protein>
<organism evidence="2 3">
    <name type="scientific">Mucilaginibacter mallensis</name>
    <dbReference type="NCBI Taxonomy" id="652787"/>
    <lineage>
        <taxon>Bacteria</taxon>
        <taxon>Pseudomonadati</taxon>
        <taxon>Bacteroidota</taxon>
        <taxon>Sphingobacteriia</taxon>
        <taxon>Sphingobacteriales</taxon>
        <taxon>Sphingobacteriaceae</taxon>
        <taxon>Mucilaginibacter</taxon>
    </lineage>
</organism>
<dbReference type="STRING" id="652787.SAMN05216490_4338"/>
<proteinExistence type="predicted"/>
<sequence>MLADGIFVTNQINQLKILILASRVPFPQNGGYQIVVYNTIKGLVDLGHEVSVVALKTKKHYETSEPDDELISKINYRAYNIDINVSVFEVAMNLFSKTSFNINKYYDPGFERLLAVEVRNNAYDIIQFDGLMMSLYLAAVRKNSGAKLVYRAHNIENQVWQRLAEQKNDPFKKSYLKMHARRIKNYELEQLNKFDAITVFTEQDKTTLTGYGTKIPIDILPVGLNMDKYRPDYNKTEVPSLFFLGSLDWLPNREGIEWFLDNFLKEFVEGELPVRFYVAGNDIPERFDDYEVMGKVFIQGEVDDALEFVNSKSIMIVPLLSSGGMRVKIVEGMAMEKCIISTSLGAEGINYTDGANILIANDSDEFFEAMKRCISDEEYCRGIGLNARKLIEQQHDVGVVTGRLVSLYQRLLPALMLG</sequence>
<dbReference type="CDD" id="cd03801">
    <property type="entry name" value="GT4_PimA-like"/>
    <property type="match status" value="1"/>
</dbReference>
<evidence type="ECO:0000259" key="1">
    <source>
        <dbReference type="Pfam" id="PF13439"/>
    </source>
</evidence>
<evidence type="ECO:0000313" key="2">
    <source>
        <dbReference type="EMBL" id="SDT61469.1"/>
    </source>
</evidence>
<dbReference type="InterPro" id="IPR028098">
    <property type="entry name" value="Glyco_trans_4-like_N"/>
</dbReference>
<reference evidence="2 3" key="1">
    <citation type="submission" date="2016-10" db="EMBL/GenBank/DDBJ databases">
        <authorList>
            <person name="de Groot N.N."/>
        </authorList>
    </citation>
    <scope>NUCLEOTIDE SEQUENCE [LARGE SCALE GENOMIC DNA]</scope>
    <source>
        <strain evidence="2 3">MP1X4</strain>
    </source>
</reference>
<gene>
    <name evidence="2" type="ORF">SAMN05216490_4338</name>
</gene>
<dbReference type="Pfam" id="PF13692">
    <property type="entry name" value="Glyco_trans_1_4"/>
    <property type="match status" value="1"/>
</dbReference>
<dbReference type="PANTHER" id="PTHR45947">
    <property type="entry name" value="SULFOQUINOVOSYL TRANSFERASE SQD2"/>
    <property type="match status" value="1"/>
</dbReference>
<evidence type="ECO:0000313" key="3">
    <source>
        <dbReference type="Proteomes" id="UP000199679"/>
    </source>
</evidence>